<protein>
    <submittedName>
        <fullName evidence="1">Uncharacterized protein</fullName>
    </submittedName>
</protein>
<evidence type="ECO:0000313" key="2">
    <source>
        <dbReference type="Proteomes" id="UP001527866"/>
    </source>
</evidence>
<dbReference type="RefSeq" id="WP_270688798.1">
    <property type="nucleotide sequence ID" value="NZ_JAQFWQ010000087.1"/>
</dbReference>
<organism evidence="1 2">
    <name type="scientific">Nocardiopsis endophytica</name>
    <dbReference type="NCBI Taxonomy" id="3018445"/>
    <lineage>
        <taxon>Bacteria</taxon>
        <taxon>Bacillati</taxon>
        <taxon>Actinomycetota</taxon>
        <taxon>Actinomycetes</taxon>
        <taxon>Streptosporangiales</taxon>
        <taxon>Nocardiopsidaceae</taxon>
        <taxon>Nocardiopsis</taxon>
    </lineage>
</organism>
<sequence>MDAMNSCMDEPRSCSAQAEMAWRLLFLWSSWACRAVSHPTCV</sequence>
<accession>A0ABT4UB50</accession>
<evidence type="ECO:0000313" key="1">
    <source>
        <dbReference type="EMBL" id="MDA2813694.1"/>
    </source>
</evidence>
<gene>
    <name evidence="1" type="ORF">O4J56_23825</name>
</gene>
<name>A0ABT4UB50_9ACTN</name>
<comment type="caution">
    <text evidence="1">The sequence shown here is derived from an EMBL/GenBank/DDBJ whole genome shotgun (WGS) entry which is preliminary data.</text>
</comment>
<proteinExistence type="predicted"/>
<dbReference type="EMBL" id="JAQFWQ010000087">
    <property type="protein sequence ID" value="MDA2813694.1"/>
    <property type="molecule type" value="Genomic_DNA"/>
</dbReference>
<reference evidence="1 2" key="1">
    <citation type="submission" date="2023-01" db="EMBL/GenBank/DDBJ databases">
        <title>Draft genome sequence of Nocardiopsis sp. RSe5-2 isolated from halophytes.</title>
        <authorList>
            <person name="Duangmal K."/>
            <person name="Chantavorakit T."/>
        </authorList>
    </citation>
    <scope>NUCLEOTIDE SEQUENCE [LARGE SCALE GENOMIC DNA]</scope>
    <source>
        <strain evidence="1 2">RSe5-2</strain>
    </source>
</reference>
<keyword evidence="2" id="KW-1185">Reference proteome</keyword>
<dbReference type="Proteomes" id="UP001527866">
    <property type="component" value="Unassembled WGS sequence"/>
</dbReference>